<dbReference type="GO" id="GO:0004029">
    <property type="term" value="F:aldehyde dehydrogenase (NAD+) activity"/>
    <property type="evidence" value="ECO:0007669"/>
    <property type="project" value="TreeGrafter"/>
</dbReference>
<dbReference type="AlphaFoldDB" id="A0A094YJU2"/>
<name>A0A094YJU2_9PROT</name>
<sequence length="298" mass="31944">MRLFVTGASGYIGGSFAAEAVRRGHDVRGLVRSAEKAAACAALGMVPVQGTLADRDLLIEEAQRADVVVNAASSDERDAVDTFLAALSGSGKAFLHTSGSSLVADHAEGEASEAIFDERHMPLPVAEKAPRVALDHAILTTPGIRSIILCNSLIYGKALGPTAHSVQLPLLVDYARENGCARYIGKGLNRWSTVHIADVVDLYFLALEQAPPATFVFVESGEASFRDMAQSIANALRLGEATSMTVEAAIKRWGRQRALYSLASNSRVRSLYSRAWGWKPNSADIHTWILNNISAENP</sequence>
<accession>A0A094YJU2</accession>
<keyword evidence="4" id="KW-1185">Reference proteome</keyword>
<dbReference type="InterPro" id="IPR036291">
    <property type="entry name" value="NAD(P)-bd_dom_sf"/>
</dbReference>
<gene>
    <name evidence="3" type="ORF">AtDm6_3407</name>
    <name evidence="2" type="ORF">CIW82_15385</name>
</gene>
<feature type="domain" description="NAD-dependent epimerase/dehydratase" evidence="1">
    <location>
        <begin position="4"/>
        <end position="209"/>
    </location>
</feature>
<dbReference type="RefSeq" id="WP_014106240.1">
    <property type="nucleotide sequence ID" value="NZ_CP022699.1"/>
</dbReference>
<dbReference type="STRING" id="104102.AtDm6_3407"/>
<dbReference type="EMBL" id="CP022699">
    <property type="protein sequence ID" value="ATJ91856.1"/>
    <property type="molecule type" value="Genomic_DNA"/>
</dbReference>
<dbReference type="SUPFAM" id="SSF51735">
    <property type="entry name" value="NAD(P)-binding Rossmann-fold domains"/>
    <property type="match status" value="1"/>
</dbReference>
<dbReference type="Proteomes" id="UP000220394">
    <property type="component" value="Chromosome"/>
</dbReference>
<dbReference type="Pfam" id="PF01370">
    <property type="entry name" value="Epimerase"/>
    <property type="match status" value="1"/>
</dbReference>
<dbReference type="EMBL" id="JOKM01000110">
    <property type="protein sequence ID" value="KGB20889.1"/>
    <property type="molecule type" value="Genomic_DNA"/>
</dbReference>
<dbReference type="KEGG" id="ato:CIW82_15385"/>
<protein>
    <submittedName>
        <fullName evidence="2 3">Epimerase</fullName>
    </submittedName>
</protein>
<dbReference type="GO" id="GO:0005737">
    <property type="term" value="C:cytoplasm"/>
    <property type="evidence" value="ECO:0007669"/>
    <property type="project" value="TreeGrafter"/>
</dbReference>
<dbReference type="GeneID" id="89478768"/>
<dbReference type="PANTHER" id="PTHR48079:SF6">
    <property type="entry name" value="NAD(P)-BINDING DOMAIN-CONTAINING PROTEIN-RELATED"/>
    <property type="match status" value="1"/>
</dbReference>
<dbReference type="Gene3D" id="3.40.50.720">
    <property type="entry name" value="NAD(P)-binding Rossmann-like Domain"/>
    <property type="match status" value="1"/>
</dbReference>
<evidence type="ECO:0000313" key="4">
    <source>
        <dbReference type="Proteomes" id="UP000029448"/>
    </source>
</evidence>
<reference evidence="3 4" key="1">
    <citation type="submission" date="2014-06" db="EMBL/GenBank/DDBJ databases">
        <title>Functional and comparative genomic analyses of the Drosophila gut microbiota identify candidate symbiosis factors.</title>
        <authorList>
            <person name="Newell P.D."/>
            <person name="Chaston J.M."/>
            <person name="Douglas A.E."/>
        </authorList>
    </citation>
    <scope>NUCLEOTIDE SEQUENCE [LARGE SCALE GENOMIC DNA]</scope>
    <source>
        <strain evidence="3 4">DmCS_006</strain>
    </source>
</reference>
<dbReference type="InterPro" id="IPR051783">
    <property type="entry name" value="NAD(P)-dependent_oxidoreduct"/>
</dbReference>
<evidence type="ECO:0000259" key="1">
    <source>
        <dbReference type="Pfam" id="PF01370"/>
    </source>
</evidence>
<dbReference type="PANTHER" id="PTHR48079">
    <property type="entry name" value="PROTEIN YEEZ"/>
    <property type="match status" value="1"/>
</dbReference>
<dbReference type="Proteomes" id="UP000029448">
    <property type="component" value="Unassembled WGS sequence"/>
</dbReference>
<organism evidence="3 4">
    <name type="scientific">Acetobacter tropicalis</name>
    <dbReference type="NCBI Taxonomy" id="104102"/>
    <lineage>
        <taxon>Bacteria</taxon>
        <taxon>Pseudomonadati</taxon>
        <taxon>Pseudomonadota</taxon>
        <taxon>Alphaproteobacteria</taxon>
        <taxon>Acetobacterales</taxon>
        <taxon>Acetobacteraceae</taxon>
        <taxon>Acetobacter</taxon>
    </lineage>
</organism>
<dbReference type="PATRIC" id="fig|104102.7.peg.3360"/>
<evidence type="ECO:0000313" key="2">
    <source>
        <dbReference type="EMBL" id="ATJ91856.1"/>
    </source>
</evidence>
<dbReference type="InterPro" id="IPR001509">
    <property type="entry name" value="Epimerase_deHydtase"/>
</dbReference>
<proteinExistence type="predicted"/>
<reference evidence="2 5" key="2">
    <citation type="submission" date="2017-08" db="EMBL/GenBank/DDBJ databases">
        <title>Complete Genome Sequence of Acetobacter tropicalis Oregon-R-modENCODE STRAIN BDGP1, an acetic acid bacterium isolated from Drosophila melanogaster gut.</title>
        <authorList>
            <person name="Wan K.H."/>
            <person name="Yu C."/>
            <person name="Park S."/>
            <person name="Hammonds A.S."/>
            <person name="Booth B.W."/>
            <person name="Celniker S.E."/>
        </authorList>
    </citation>
    <scope>NUCLEOTIDE SEQUENCE [LARGE SCALE GENOMIC DNA]</scope>
    <source>
        <strain evidence="2 5">BDGP1</strain>
    </source>
</reference>
<evidence type="ECO:0000313" key="3">
    <source>
        <dbReference type="EMBL" id="KGB20889.1"/>
    </source>
</evidence>
<evidence type="ECO:0000313" key="5">
    <source>
        <dbReference type="Proteomes" id="UP000220394"/>
    </source>
</evidence>